<feature type="compositionally biased region" description="Basic and acidic residues" evidence="1">
    <location>
        <begin position="33"/>
        <end position="44"/>
    </location>
</feature>
<feature type="region of interest" description="Disordered" evidence="1">
    <location>
        <begin position="29"/>
        <end position="50"/>
    </location>
</feature>
<name>A0A9P6EP13_9AGAR</name>
<dbReference type="AlphaFoldDB" id="A0A9P6EP13"/>
<evidence type="ECO:0000313" key="2">
    <source>
        <dbReference type="EMBL" id="KAF9532089.1"/>
    </source>
</evidence>
<dbReference type="EMBL" id="MU157833">
    <property type="protein sequence ID" value="KAF9532089.1"/>
    <property type="molecule type" value="Genomic_DNA"/>
</dbReference>
<reference evidence="2" key="1">
    <citation type="submission" date="2020-11" db="EMBL/GenBank/DDBJ databases">
        <authorList>
            <consortium name="DOE Joint Genome Institute"/>
            <person name="Ahrendt S."/>
            <person name="Riley R."/>
            <person name="Andreopoulos W."/>
            <person name="Labutti K."/>
            <person name="Pangilinan J."/>
            <person name="Ruiz-Duenas F.J."/>
            <person name="Barrasa J.M."/>
            <person name="Sanchez-Garcia M."/>
            <person name="Camarero S."/>
            <person name="Miyauchi S."/>
            <person name="Serrano A."/>
            <person name="Linde D."/>
            <person name="Babiker R."/>
            <person name="Drula E."/>
            <person name="Ayuso-Fernandez I."/>
            <person name="Pacheco R."/>
            <person name="Padilla G."/>
            <person name="Ferreira P."/>
            <person name="Barriuso J."/>
            <person name="Kellner H."/>
            <person name="Castanera R."/>
            <person name="Alfaro M."/>
            <person name="Ramirez L."/>
            <person name="Pisabarro A.G."/>
            <person name="Kuo A."/>
            <person name="Tritt A."/>
            <person name="Lipzen A."/>
            <person name="He G."/>
            <person name="Yan M."/>
            <person name="Ng V."/>
            <person name="Cullen D."/>
            <person name="Martin F."/>
            <person name="Rosso M.-N."/>
            <person name="Henrissat B."/>
            <person name="Hibbett D."/>
            <person name="Martinez A.T."/>
            <person name="Grigoriev I.V."/>
        </authorList>
    </citation>
    <scope>NUCLEOTIDE SEQUENCE</scope>
    <source>
        <strain evidence="2">CBS 506.95</strain>
    </source>
</reference>
<dbReference type="OrthoDB" id="10052321at2759"/>
<dbReference type="GO" id="GO:0032543">
    <property type="term" value="P:mitochondrial translation"/>
    <property type="evidence" value="ECO:0007669"/>
    <property type="project" value="TreeGrafter"/>
</dbReference>
<evidence type="ECO:0000256" key="1">
    <source>
        <dbReference type="SAM" id="MobiDB-lite"/>
    </source>
</evidence>
<dbReference type="PANTHER" id="PTHR28158:SF1">
    <property type="entry name" value="SMALL RIBOSOMAL SUBUNIT PROTEIN MS45"/>
    <property type="match status" value="1"/>
</dbReference>
<sequence length="338" mass="38939">MSAQYRLVSAFRACNGGLRRPSVRAISTSLPRRAAELPTDKDAPSSEPEIDAITVTAEESTEAPKSYRDFMNKIGYQYRLAEPRNWLGGHVPFPMNPSFKPPPPVSNEQKDVIWALYQKEPITNSVRRLAKRFNLSHRRLDAILRLKGMETDWIKQGKELQTGFQKGMDRVLQAQTHSATPKFSAMLRNEVYKELQRQDFTPPEINPERADVHKADMLEQEERRDLARDRYQRLYWEAIPESADEPVLPSIIQHVKMRAELKSKAEADKKKIQFMKQVPDTKFIRRPSRSAILKARSGKTPTMFVDVGAEFMDVRDIFKRAASSRRKAAMRARKSVQK</sequence>
<dbReference type="GO" id="GO:0003735">
    <property type="term" value="F:structural constituent of ribosome"/>
    <property type="evidence" value="ECO:0007669"/>
    <property type="project" value="TreeGrafter"/>
</dbReference>
<gene>
    <name evidence="2" type="ORF">CPB83DRAFT_848323</name>
</gene>
<protein>
    <submittedName>
        <fullName evidence="2">Eukaryotic mitochondrial regulator protein-domain-containing protein</fullName>
    </submittedName>
</protein>
<comment type="caution">
    <text evidence="2">The sequence shown here is derived from an EMBL/GenBank/DDBJ whole genome shotgun (WGS) entry which is preliminary data.</text>
</comment>
<evidence type="ECO:0000313" key="3">
    <source>
        <dbReference type="Proteomes" id="UP000807306"/>
    </source>
</evidence>
<keyword evidence="3" id="KW-1185">Reference proteome</keyword>
<dbReference type="PANTHER" id="PTHR28158">
    <property type="entry name" value="37S RIBOSOMAL PROTEIN S35, MITOCHONDRIAL"/>
    <property type="match status" value="1"/>
</dbReference>
<organism evidence="2 3">
    <name type="scientific">Crepidotus variabilis</name>
    <dbReference type="NCBI Taxonomy" id="179855"/>
    <lineage>
        <taxon>Eukaryota</taxon>
        <taxon>Fungi</taxon>
        <taxon>Dikarya</taxon>
        <taxon>Basidiomycota</taxon>
        <taxon>Agaricomycotina</taxon>
        <taxon>Agaricomycetes</taxon>
        <taxon>Agaricomycetidae</taxon>
        <taxon>Agaricales</taxon>
        <taxon>Agaricineae</taxon>
        <taxon>Crepidotaceae</taxon>
        <taxon>Crepidotus</taxon>
    </lineage>
</organism>
<accession>A0A9P6EP13</accession>
<dbReference type="GO" id="GO:0005763">
    <property type="term" value="C:mitochondrial small ribosomal subunit"/>
    <property type="evidence" value="ECO:0007669"/>
    <property type="project" value="TreeGrafter"/>
</dbReference>
<dbReference type="Proteomes" id="UP000807306">
    <property type="component" value="Unassembled WGS sequence"/>
</dbReference>
<dbReference type="Pfam" id="PF12298">
    <property type="entry name" value="Bot1p"/>
    <property type="match status" value="1"/>
</dbReference>
<proteinExistence type="predicted"/>
<dbReference type="InterPro" id="IPR021036">
    <property type="entry name" value="Ribosomal_mS45"/>
</dbReference>